<protein>
    <submittedName>
        <fullName evidence="15">Protocadherin beta-15 isoform X3</fullName>
    </submittedName>
</protein>
<feature type="region of interest" description="Disordered" evidence="12">
    <location>
        <begin position="43"/>
        <end position="81"/>
    </location>
</feature>
<evidence type="ECO:0000256" key="10">
    <source>
        <dbReference type="ARBA" id="ARBA00023180"/>
    </source>
</evidence>
<dbReference type="PANTHER" id="PTHR24028:SF146">
    <property type="entry name" value="CADHERIN 96CB, ISOFORM D-RELATED"/>
    <property type="match status" value="1"/>
</dbReference>
<accession>A0AA36BF35</accession>
<evidence type="ECO:0000256" key="11">
    <source>
        <dbReference type="PROSITE-ProRule" id="PRU00043"/>
    </source>
</evidence>
<evidence type="ECO:0000256" key="12">
    <source>
        <dbReference type="SAM" id="MobiDB-lite"/>
    </source>
</evidence>
<keyword evidence="9 13" id="KW-0472">Membrane</keyword>
<keyword evidence="8 13" id="KW-1133">Transmembrane helix</keyword>
<keyword evidence="2" id="KW-1003">Cell membrane</keyword>
<keyword evidence="4" id="KW-0732">Signal</keyword>
<feature type="domain" description="Cadherin" evidence="14">
    <location>
        <begin position="306"/>
        <end position="417"/>
    </location>
</feature>
<dbReference type="EMBL" id="OX597827">
    <property type="protein sequence ID" value="CAI9732461.1"/>
    <property type="molecule type" value="Genomic_DNA"/>
</dbReference>
<dbReference type="PRINTS" id="PR00205">
    <property type="entry name" value="CADHERIN"/>
</dbReference>
<dbReference type="SMART" id="SM00112">
    <property type="entry name" value="CA"/>
    <property type="match status" value="6"/>
</dbReference>
<evidence type="ECO:0000256" key="2">
    <source>
        <dbReference type="ARBA" id="ARBA00022475"/>
    </source>
</evidence>
<keyword evidence="16" id="KW-1185">Reference proteome</keyword>
<reference evidence="15" key="1">
    <citation type="submission" date="2023-08" db="EMBL/GenBank/DDBJ databases">
        <authorList>
            <person name="Alioto T."/>
            <person name="Alioto T."/>
            <person name="Gomez Garrido J."/>
        </authorList>
    </citation>
    <scope>NUCLEOTIDE SEQUENCE</scope>
</reference>
<evidence type="ECO:0000256" key="13">
    <source>
        <dbReference type="SAM" id="Phobius"/>
    </source>
</evidence>
<dbReference type="InterPro" id="IPR020894">
    <property type="entry name" value="Cadherin_CS"/>
</dbReference>
<dbReference type="CDD" id="cd11304">
    <property type="entry name" value="Cadherin_repeat"/>
    <property type="match status" value="6"/>
</dbReference>
<dbReference type="SUPFAM" id="SSF49313">
    <property type="entry name" value="Cadherin-like"/>
    <property type="match status" value="5"/>
</dbReference>
<dbReference type="Gene3D" id="2.60.40.60">
    <property type="entry name" value="Cadherins"/>
    <property type="match status" value="6"/>
</dbReference>
<evidence type="ECO:0000256" key="7">
    <source>
        <dbReference type="ARBA" id="ARBA00022889"/>
    </source>
</evidence>
<dbReference type="FunFam" id="2.60.40.60:FF:000104">
    <property type="entry name" value="cadherin-23 isoform X1"/>
    <property type="match status" value="1"/>
</dbReference>
<organism evidence="15 16">
    <name type="scientific">Octopus vulgaris</name>
    <name type="common">Common octopus</name>
    <dbReference type="NCBI Taxonomy" id="6645"/>
    <lineage>
        <taxon>Eukaryota</taxon>
        <taxon>Metazoa</taxon>
        <taxon>Spiralia</taxon>
        <taxon>Lophotrochozoa</taxon>
        <taxon>Mollusca</taxon>
        <taxon>Cephalopoda</taxon>
        <taxon>Coleoidea</taxon>
        <taxon>Octopodiformes</taxon>
        <taxon>Octopoda</taxon>
        <taxon>Incirrata</taxon>
        <taxon>Octopodidae</taxon>
        <taxon>Octopus</taxon>
    </lineage>
</organism>
<evidence type="ECO:0000256" key="1">
    <source>
        <dbReference type="ARBA" id="ARBA00004251"/>
    </source>
</evidence>
<evidence type="ECO:0000256" key="9">
    <source>
        <dbReference type="ARBA" id="ARBA00023136"/>
    </source>
</evidence>
<gene>
    <name evidence="15" type="ORF">OCTVUL_1B016586</name>
</gene>
<dbReference type="PROSITE" id="PS50268">
    <property type="entry name" value="CADHERIN_2"/>
    <property type="match status" value="6"/>
</dbReference>
<keyword evidence="3 13" id="KW-0812">Transmembrane</keyword>
<evidence type="ECO:0000256" key="4">
    <source>
        <dbReference type="ARBA" id="ARBA00022729"/>
    </source>
</evidence>
<dbReference type="Pfam" id="PF00028">
    <property type="entry name" value="Cadherin"/>
    <property type="match status" value="5"/>
</dbReference>
<feature type="compositionally biased region" description="Basic residues" evidence="12">
    <location>
        <begin position="935"/>
        <end position="945"/>
    </location>
</feature>
<dbReference type="FunFam" id="2.60.40.60:FF:000004">
    <property type="entry name" value="Protocadherin 1 gamma 2"/>
    <property type="match status" value="1"/>
</dbReference>
<dbReference type="GO" id="GO:0005886">
    <property type="term" value="C:plasma membrane"/>
    <property type="evidence" value="ECO:0007669"/>
    <property type="project" value="UniProtKB-SubCell"/>
</dbReference>
<sequence length="1073" mass="121279">MRKGQSKIARTSLDRKETEGIIHPPYRYSEMSTISNADNGHNICKKGRDTHHTEEQSDDKCGKMEKLHPSQKKSSQHTTAMPKNIYNSTRCSYQTNPDKKSSGNDVIAQKTSPLVTTSASVFGAAVYMLLANIEVVLWIRSSHINTDEDIRPQRLLTIHAELVYHSFRQVFYGEMWVDVRLILICLHTCLCVDFTYYIMDDSRPGTYLGNVGADTHLMDSLPPEEHGLIRFSQLQKDRTDNSQLFNVSKTGEIYTAQTLDAESLCKYNIECYKMVDIAVRRRKSFLKILEIKVIIEDINDHQPEFPETQINLTFSETDGRGTTRSIPNAVDKDVGIQNSQINYELIKNDDDPFTLSVFKRVDGTSYLRLSLEKKLDRELKDNYLIKVLARNGRSPLMNGILKVNISVTDVNDNLPVFTQNIYNVSVSSNHQQQVPVVTVSAKDLDSGENGNISFYLSSKTSDIARSNFQIDKNSGKIFLSVEFKPERKQIYKLFIEARDNGNPPLSSVVPVVVNVINKQNNAPMIDVNFSELTGNTGIIFESMEVGSFIAYVKVVDNDRGPNGEVACNIDHDKLQLQSLSHNRYKVVVKMSVDREKETHINLTIVCEDKGYPPLKTERNFSIQVMDVNDVRPYFTKDTFKFLTYENEKPNFPVGFINAKDPDLGSGGQLTFSLIGNGQNVLPFEISNFGFISTIASLDREQNEVYKFGVFVKDNGIPPLNNTANIIVEVMDENDNAPYFTFPSVNPFSFDVYYNPQSKNDIIALRASDRDSRQNAFLKYEIIEGNEKQLFSVNLYTGVLTFSRPVYQNDAGVYDIAVSVKDSGTPVLSARTTLSLTLTVSNSTSRMFSVVDTEPDTKIPINLFVAIIVAAVTVSVLLVVSITVCIVRRNNQRNTRNTCVAETSKQMMDKNRQSEYFCAKQLSCKYDDPDVITDTKKHKSSQKKWQRGNSSKQESSQNSRQSTLDIHCQTLTRGIHQESNDASQWKERDSAVLFPYRYCGVSTIPCNSKLDCNKEDKQHPKDQADYKAYQKERVVKVDSQSLPHMVNRPKEGGMNARYACPVAIGQNSLLTFQH</sequence>
<evidence type="ECO:0000313" key="15">
    <source>
        <dbReference type="EMBL" id="CAI9732461.1"/>
    </source>
</evidence>
<evidence type="ECO:0000256" key="5">
    <source>
        <dbReference type="ARBA" id="ARBA00022737"/>
    </source>
</evidence>
<feature type="domain" description="Cadherin" evidence="14">
    <location>
        <begin position="539"/>
        <end position="634"/>
    </location>
</feature>
<keyword evidence="7" id="KW-0130">Cell adhesion</keyword>
<feature type="region of interest" description="Disordered" evidence="12">
    <location>
        <begin position="932"/>
        <end position="961"/>
    </location>
</feature>
<keyword evidence="5" id="KW-0677">Repeat</keyword>
<keyword evidence="10" id="KW-0325">Glycoprotein</keyword>
<dbReference type="PROSITE" id="PS00232">
    <property type="entry name" value="CADHERIN_1"/>
    <property type="match status" value="3"/>
</dbReference>
<evidence type="ECO:0000256" key="3">
    <source>
        <dbReference type="ARBA" id="ARBA00022692"/>
    </source>
</evidence>
<comment type="subcellular location">
    <subcellularLocation>
        <location evidence="1">Cell membrane</location>
        <topology evidence="1">Single-pass type I membrane protein</topology>
    </subcellularLocation>
</comment>
<dbReference type="FunFam" id="2.60.40.60:FF:000158">
    <property type="entry name" value="Dachsous cadherin-related 1"/>
    <property type="match status" value="1"/>
</dbReference>
<dbReference type="Proteomes" id="UP001162480">
    <property type="component" value="Chromosome 14"/>
</dbReference>
<evidence type="ECO:0000256" key="8">
    <source>
        <dbReference type="ARBA" id="ARBA00022989"/>
    </source>
</evidence>
<evidence type="ECO:0000256" key="6">
    <source>
        <dbReference type="ARBA" id="ARBA00022837"/>
    </source>
</evidence>
<dbReference type="GO" id="GO:0005509">
    <property type="term" value="F:calcium ion binding"/>
    <property type="evidence" value="ECO:0007669"/>
    <property type="project" value="UniProtKB-UniRule"/>
</dbReference>
<evidence type="ECO:0000313" key="16">
    <source>
        <dbReference type="Proteomes" id="UP001162480"/>
    </source>
</evidence>
<dbReference type="InterPro" id="IPR002126">
    <property type="entry name" value="Cadherin-like_dom"/>
</dbReference>
<feature type="domain" description="Cadherin" evidence="14">
    <location>
        <begin position="198"/>
        <end position="305"/>
    </location>
</feature>
<dbReference type="AlphaFoldDB" id="A0AA36BF35"/>
<feature type="compositionally biased region" description="Basic and acidic residues" evidence="12">
    <location>
        <begin position="46"/>
        <end position="68"/>
    </location>
</feature>
<dbReference type="InterPro" id="IPR050174">
    <property type="entry name" value="Protocadherin/Cadherin-CA"/>
</dbReference>
<dbReference type="InterPro" id="IPR015919">
    <property type="entry name" value="Cadherin-like_sf"/>
</dbReference>
<evidence type="ECO:0000259" key="14">
    <source>
        <dbReference type="PROSITE" id="PS50268"/>
    </source>
</evidence>
<feature type="domain" description="Cadherin" evidence="14">
    <location>
        <begin position="635"/>
        <end position="739"/>
    </location>
</feature>
<proteinExistence type="predicted"/>
<dbReference type="FunFam" id="2.60.40.60:FF:000007">
    <property type="entry name" value="Protocadherin alpha 2"/>
    <property type="match status" value="1"/>
</dbReference>
<feature type="transmembrane region" description="Helical" evidence="13">
    <location>
        <begin position="862"/>
        <end position="886"/>
    </location>
</feature>
<dbReference type="PANTHER" id="PTHR24028">
    <property type="entry name" value="CADHERIN-87A"/>
    <property type="match status" value="1"/>
</dbReference>
<feature type="domain" description="Cadherin" evidence="14">
    <location>
        <begin position="743"/>
        <end position="847"/>
    </location>
</feature>
<name>A0AA36BF35_OCTVU</name>
<feature type="compositionally biased region" description="Polar residues" evidence="12">
    <location>
        <begin position="946"/>
        <end position="961"/>
    </location>
</feature>
<feature type="domain" description="Cadherin" evidence="14">
    <location>
        <begin position="418"/>
        <end position="525"/>
    </location>
</feature>
<dbReference type="GO" id="GO:0007156">
    <property type="term" value="P:homophilic cell adhesion via plasma membrane adhesion molecules"/>
    <property type="evidence" value="ECO:0007669"/>
    <property type="project" value="InterPro"/>
</dbReference>
<keyword evidence="6 11" id="KW-0106">Calcium</keyword>